<reference evidence="2" key="2">
    <citation type="submission" date="2025-08" db="UniProtKB">
        <authorList>
            <consortium name="RefSeq"/>
        </authorList>
    </citation>
    <scope>IDENTIFICATION</scope>
    <source>
        <tissue evidence="2">Leaf</tissue>
    </source>
</reference>
<organism evidence="1 2">
    <name type="scientific">Camelina sativa</name>
    <name type="common">False flax</name>
    <name type="synonym">Myagrum sativum</name>
    <dbReference type="NCBI Taxonomy" id="90675"/>
    <lineage>
        <taxon>Eukaryota</taxon>
        <taxon>Viridiplantae</taxon>
        <taxon>Streptophyta</taxon>
        <taxon>Embryophyta</taxon>
        <taxon>Tracheophyta</taxon>
        <taxon>Spermatophyta</taxon>
        <taxon>Magnoliopsida</taxon>
        <taxon>eudicotyledons</taxon>
        <taxon>Gunneridae</taxon>
        <taxon>Pentapetalae</taxon>
        <taxon>rosids</taxon>
        <taxon>malvids</taxon>
        <taxon>Brassicales</taxon>
        <taxon>Brassicaceae</taxon>
        <taxon>Camelineae</taxon>
        <taxon>Camelina</taxon>
    </lineage>
</organism>
<keyword evidence="1" id="KW-1185">Reference proteome</keyword>
<gene>
    <name evidence="2" type="primary">LOC104756220</name>
</gene>
<evidence type="ECO:0000313" key="2">
    <source>
        <dbReference type="RefSeq" id="XP_010477072.1"/>
    </source>
</evidence>
<dbReference type="InterPro" id="IPR034570">
    <property type="entry name" value="PNSB4"/>
</dbReference>
<reference evidence="1" key="1">
    <citation type="journal article" date="2014" name="Nat. Commun.">
        <title>The emerging biofuel crop Camelina sativa retains a highly undifferentiated hexaploid genome structure.</title>
        <authorList>
            <person name="Kagale S."/>
            <person name="Koh C."/>
            <person name="Nixon J."/>
            <person name="Bollina V."/>
            <person name="Clarke W.E."/>
            <person name="Tuteja R."/>
            <person name="Spillane C."/>
            <person name="Robinson S.J."/>
            <person name="Links M.G."/>
            <person name="Clarke C."/>
            <person name="Higgins E.E."/>
            <person name="Huebert T."/>
            <person name="Sharpe A.G."/>
            <person name="Parkin I.A."/>
        </authorList>
    </citation>
    <scope>NUCLEOTIDE SEQUENCE [LARGE SCALE GENOMIC DNA]</scope>
    <source>
        <strain evidence="1">cv. DH55</strain>
    </source>
</reference>
<dbReference type="Proteomes" id="UP000694864">
    <property type="component" value="Chromosome 17"/>
</dbReference>
<evidence type="ECO:0000313" key="1">
    <source>
        <dbReference type="Proteomes" id="UP000694864"/>
    </source>
</evidence>
<name>A0ABM0WW98_CAMSA</name>
<sequence>MAEAFTSSTFTNLHIPSSSNHSPKQISGPIHGYWLSRKVNEKREKNLMIRGSLCVRKALPHDLPLMAVMVQQIEGMRDIITEKHVWHLSDKAIKNVYMFYIMFTCWGCLYFGSAKDPFYDSEEYRGDGGDGTGYWVYETQEDIEEKARAELWREELIEEIEQKVDGIRELEEAVTK</sequence>
<dbReference type="RefSeq" id="XP_010477072.1">
    <property type="nucleotide sequence ID" value="XM_010478770.2"/>
</dbReference>
<dbReference type="PANTHER" id="PTHR36315:SF2">
    <property type="entry name" value="PHOTOSYNTHETIC NDH SUBUNIT OF SUBCOMPLEX B 4, CHLOROPLASTIC"/>
    <property type="match status" value="1"/>
</dbReference>
<accession>A0ABM0WW98</accession>
<dbReference type="PANTHER" id="PTHR36315">
    <property type="entry name" value="PHOTOSYNTHETIC NDH SUBUNIT OF SUBCOMPLEX B 4, CHLOROPLASTIC"/>
    <property type="match status" value="1"/>
</dbReference>
<proteinExistence type="predicted"/>
<protein>
    <submittedName>
        <fullName evidence="2">Photosynthetic NDH subunit of subcomplex B 4, chloroplastic isoform X1</fullName>
    </submittedName>
</protein>
<dbReference type="GeneID" id="104756220"/>